<organism evidence="1 2">
    <name type="scientific">Mycoplasma suis (strain KI_3806)</name>
    <dbReference type="NCBI Taxonomy" id="708248"/>
    <lineage>
        <taxon>Bacteria</taxon>
        <taxon>Bacillati</taxon>
        <taxon>Mycoplasmatota</taxon>
        <taxon>Mollicutes</taxon>
        <taxon>Mycoplasmataceae</taxon>
        <taxon>Mycoplasma</taxon>
    </lineage>
</organism>
<reference evidence="1 2" key="1">
    <citation type="journal article" date="2011" name="J. Bacteriol.">
        <title>Complete genome sequence of the hemotrophic Mycoplasma suis strain KI3806.</title>
        <authorList>
            <person name="Oehlerking J."/>
            <person name="Kube M."/>
            <person name="Felder K.M."/>
            <person name="Matter D."/>
            <person name="Wittenbrink M.M."/>
            <person name="Schwarzenbach S."/>
            <person name="Kramer M.M."/>
            <person name="Hoelzle K."/>
            <person name="Hoelzle L.E."/>
        </authorList>
    </citation>
    <scope>NUCLEOTIDE SEQUENCE [LARGE SCALE GENOMIC DNA]</scope>
    <source>
        <strain evidence="2">KI_3806</strain>
    </source>
</reference>
<proteinExistence type="predicted"/>
<dbReference type="KEGG" id="msk:MSUIS_06690"/>
<dbReference type="HOGENOM" id="CLU_1022414_0_0_14"/>
<dbReference type="AlphaFoldDB" id="F0V281"/>
<dbReference type="Proteomes" id="UP000008645">
    <property type="component" value="Chromosome"/>
</dbReference>
<dbReference type="EMBL" id="FQ790233">
    <property type="protein sequence ID" value="CBZ40762.1"/>
    <property type="molecule type" value="Genomic_DNA"/>
</dbReference>
<sequence length="317" mass="34349">MIGGIATKALVLVVGLGAGLGAGEIGSMYNYDETIAAHNQGNKIFEKVELSTISQEAGKGIKVGSEKLNIGGWEDKVRIGGKAKGGGQVGENDVDIIFTQNKLIKTDNGSNGDSGNQSTGKTSQGLSNRHVCILLGKNVANGWTPPKSTNGVQHQNTNGGSQDYTCWNFSEEVTKIGKDQKRYEIQAKGGAESKVFLDSTKDPRLGVLELDPKTSKVKKALGRKGWILGLKVDNPEKWCKVSYKNGNATWRGNSLNSPNNKRNKENMEKIGFDFLSQYVMVWYEEGGKMTTGWGNGNGQSSNGNKKKYMEVINCYKV</sequence>
<name>F0V281_MYCS3</name>
<protein>
    <submittedName>
        <fullName evidence="1">Uncharacterized protein</fullName>
    </submittedName>
</protein>
<dbReference type="RefSeq" id="WP_013609363.1">
    <property type="nucleotide sequence ID" value="NC_015153.1"/>
</dbReference>
<evidence type="ECO:0000313" key="1">
    <source>
        <dbReference type="EMBL" id="CBZ40762.1"/>
    </source>
</evidence>
<gene>
    <name evidence="1" type="ORF">MSUIS_06690</name>
</gene>
<accession>F0V281</accession>
<evidence type="ECO:0000313" key="2">
    <source>
        <dbReference type="Proteomes" id="UP000008645"/>
    </source>
</evidence>